<comment type="similarity">
    <text evidence="2">Belongs to the flagellar radial spoke RSP3 family.</text>
</comment>
<dbReference type="Pfam" id="PF06098">
    <property type="entry name" value="Radial_spoke_3"/>
    <property type="match status" value="1"/>
</dbReference>
<dbReference type="InterPro" id="IPR009290">
    <property type="entry name" value="Radial_spoke_3"/>
</dbReference>
<gene>
    <name evidence="10" type="ORF">ADUPG1_000324</name>
</gene>
<keyword evidence="8" id="KW-0966">Cell projection</keyword>
<keyword evidence="7" id="KW-0206">Cytoskeleton</keyword>
<sequence length="225" mass="26390">MLASRRCFVEVQTDQYIEDLTEVIPDKNVSCQTDPFLDRPVEPKFIPEKRGIDKSTEILPGDLFDFDEAVEPLLDLLVTHTCEVAFVKVIEEAEMKQMREAKERFRKLQQEERIAVRRLEEAESRRKEETMQVLAQNKARREKEEALAHKTKCDEFARHYTRDLIEDAMGHLDRGGFFHDPIARTVETTMIPWLADTVERKVKEMSVARNLVDHLIMHAIRKKLK</sequence>
<evidence type="ECO:0000256" key="1">
    <source>
        <dbReference type="ARBA" id="ARBA00004611"/>
    </source>
</evidence>
<evidence type="ECO:0000256" key="7">
    <source>
        <dbReference type="ARBA" id="ARBA00023212"/>
    </source>
</evidence>
<keyword evidence="9" id="KW-0175">Coiled coil</keyword>
<dbReference type="PANTHER" id="PTHR21648">
    <property type="entry name" value="FLAGELLAR RADIAL SPOKE PROTEIN 3"/>
    <property type="match status" value="1"/>
</dbReference>
<protein>
    <submittedName>
        <fullName evidence="10">Radial spoke 3 like protein</fullName>
    </submittedName>
</protein>
<dbReference type="Proteomes" id="UP001057375">
    <property type="component" value="Unassembled WGS sequence"/>
</dbReference>
<keyword evidence="4" id="KW-0597">Phosphoprotein</keyword>
<comment type="subcellular location">
    <subcellularLocation>
        <location evidence="1">Cytoplasm</location>
        <location evidence="1">Cytoskeleton</location>
        <location evidence="1">Flagellum axoneme</location>
    </subcellularLocation>
</comment>
<keyword evidence="11" id="KW-1185">Reference proteome</keyword>
<evidence type="ECO:0000256" key="4">
    <source>
        <dbReference type="ARBA" id="ARBA00022553"/>
    </source>
</evidence>
<proteinExistence type="inferred from homology"/>
<dbReference type="PANTHER" id="PTHR21648:SF0">
    <property type="entry name" value="RADIAL SPOKE HEAD PROTEIN 3 HOMOLOG"/>
    <property type="match status" value="1"/>
</dbReference>
<organism evidence="10 11">
    <name type="scientific">Aduncisulcus paluster</name>
    <dbReference type="NCBI Taxonomy" id="2918883"/>
    <lineage>
        <taxon>Eukaryota</taxon>
        <taxon>Metamonada</taxon>
        <taxon>Carpediemonas-like organisms</taxon>
        <taxon>Aduncisulcus</taxon>
    </lineage>
</organism>
<evidence type="ECO:0000313" key="11">
    <source>
        <dbReference type="Proteomes" id="UP001057375"/>
    </source>
</evidence>
<evidence type="ECO:0000256" key="8">
    <source>
        <dbReference type="ARBA" id="ARBA00023273"/>
    </source>
</evidence>
<evidence type="ECO:0000256" key="3">
    <source>
        <dbReference type="ARBA" id="ARBA00022490"/>
    </source>
</evidence>
<reference evidence="10" key="1">
    <citation type="submission" date="2022-03" db="EMBL/GenBank/DDBJ databases">
        <title>Draft genome sequence of Aduncisulcus paluster, a free-living microaerophilic Fornicata.</title>
        <authorList>
            <person name="Yuyama I."/>
            <person name="Kume K."/>
            <person name="Tamura T."/>
            <person name="Inagaki Y."/>
            <person name="Hashimoto T."/>
        </authorList>
    </citation>
    <scope>NUCLEOTIDE SEQUENCE</scope>
    <source>
        <strain evidence="10">NY0171</strain>
    </source>
</reference>
<name>A0ABQ5K5V4_9EUKA</name>
<evidence type="ECO:0000256" key="5">
    <source>
        <dbReference type="ARBA" id="ARBA00022846"/>
    </source>
</evidence>
<feature type="coiled-coil region" evidence="9">
    <location>
        <begin position="91"/>
        <end position="125"/>
    </location>
</feature>
<dbReference type="EMBL" id="BQXS01000115">
    <property type="protein sequence ID" value="GKT27969.1"/>
    <property type="molecule type" value="Genomic_DNA"/>
</dbReference>
<keyword evidence="5" id="KW-0282">Flagellum</keyword>
<keyword evidence="6" id="KW-0969">Cilium</keyword>
<evidence type="ECO:0000313" key="10">
    <source>
        <dbReference type="EMBL" id="GKT27969.1"/>
    </source>
</evidence>
<evidence type="ECO:0000256" key="6">
    <source>
        <dbReference type="ARBA" id="ARBA00023069"/>
    </source>
</evidence>
<evidence type="ECO:0000256" key="2">
    <source>
        <dbReference type="ARBA" id="ARBA00006737"/>
    </source>
</evidence>
<accession>A0ABQ5K5V4</accession>
<comment type="caution">
    <text evidence="10">The sequence shown here is derived from an EMBL/GenBank/DDBJ whole genome shotgun (WGS) entry which is preliminary data.</text>
</comment>
<evidence type="ECO:0000256" key="9">
    <source>
        <dbReference type="SAM" id="Coils"/>
    </source>
</evidence>
<keyword evidence="3" id="KW-0963">Cytoplasm</keyword>